<dbReference type="GeneID" id="49382420"/>
<name>A0A2K8P8Z2_STRLA</name>
<dbReference type="Proteomes" id="UP000231791">
    <property type="component" value="Chromosome"/>
</dbReference>
<dbReference type="RefSeq" id="WP_030224331.1">
    <property type="nucleotide sequence ID" value="NZ_CP024985.1"/>
</dbReference>
<organism evidence="1 2">
    <name type="scientific">Streptomyces lavendulae subsp. lavendulae</name>
    <dbReference type="NCBI Taxonomy" id="58340"/>
    <lineage>
        <taxon>Bacteria</taxon>
        <taxon>Bacillati</taxon>
        <taxon>Actinomycetota</taxon>
        <taxon>Actinomycetes</taxon>
        <taxon>Kitasatosporales</taxon>
        <taxon>Streptomycetaceae</taxon>
        <taxon>Streptomyces</taxon>
    </lineage>
</organism>
<gene>
    <name evidence="1" type="ORF">SLAV_06535</name>
</gene>
<evidence type="ECO:0000313" key="1">
    <source>
        <dbReference type="EMBL" id="ATZ23212.1"/>
    </source>
</evidence>
<reference evidence="1 2" key="1">
    <citation type="submission" date="2017-11" db="EMBL/GenBank/DDBJ databases">
        <title>Complete genome sequence of Streptomyces lavendulae subsp. lavendulae CCM 3239 (formerly 'Streptomyces aureofaciens CCM 3239'), the producer of the angucycline-type antibiotic auricin.</title>
        <authorList>
            <person name="Busche T."/>
            <person name="Novakova R."/>
            <person name="Al'Dilaimi A."/>
            <person name="Homerova D."/>
            <person name="Feckova L."/>
            <person name="Rezuchova B."/>
            <person name="Mingyar E."/>
            <person name="Csolleiova D."/>
            <person name="Bekeova C."/>
            <person name="Winkler A."/>
            <person name="Sevcikova B."/>
            <person name="Kalinowski J."/>
            <person name="Kormanec J."/>
            <person name="Ruckert C."/>
        </authorList>
    </citation>
    <scope>NUCLEOTIDE SEQUENCE [LARGE SCALE GENOMIC DNA]</scope>
    <source>
        <strain evidence="1 2">CCM 3239</strain>
    </source>
</reference>
<dbReference type="EMBL" id="CP024985">
    <property type="protein sequence ID" value="ATZ23212.1"/>
    <property type="molecule type" value="Genomic_DNA"/>
</dbReference>
<dbReference type="KEGG" id="slx:SLAV_06535"/>
<proteinExistence type="predicted"/>
<accession>A0A2K8P8Z2</accession>
<protein>
    <submittedName>
        <fullName evidence="1">Uncharacterized protein</fullName>
    </submittedName>
</protein>
<keyword evidence="2" id="KW-1185">Reference proteome</keyword>
<sequence length="64" mass="6617">MSVRCARAHQKKALAAIVTGIREKPGSDSELSALEAVARHRVPDNLVPQGGGGPPPSGFLLTCP</sequence>
<evidence type="ECO:0000313" key="2">
    <source>
        <dbReference type="Proteomes" id="UP000231791"/>
    </source>
</evidence>
<dbReference type="AlphaFoldDB" id="A0A2K8P8Z2"/>